<sequence>MEDKTFPAQSLADLAEQLEKTIPTAKTLSYIGVSVDMTLDVAQELLNAVKLYQAGYIESRITQLRAEHIEYGRGQTLEVKTALNAELSGALNELYLIRGKLANDSASI</sequence>
<reference evidence="1" key="1">
    <citation type="journal article" date="2015" name="MBio">
        <title>Eco-Evolutionary Dynamics of Episomes among Ecologically Cohesive Bacterial Populations.</title>
        <authorList>
            <person name="Xue H."/>
            <person name="Cordero O.X."/>
            <person name="Camas F.M."/>
            <person name="Trimble W."/>
            <person name="Meyer F."/>
            <person name="Guglielmini J."/>
            <person name="Rocha E.P."/>
            <person name="Polz M.F."/>
        </authorList>
    </citation>
    <scope>NUCLEOTIDE SEQUENCE</scope>
    <source>
        <strain evidence="1">FF_113</strain>
    </source>
</reference>
<evidence type="ECO:0000313" key="1">
    <source>
        <dbReference type="EMBL" id="AKN38834.1"/>
    </source>
</evidence>
<protein>
    <submittedName>
        <fullName evidence="1">Uncharacterized protein</fullName>
    </submittedName>
</protein>
<accession>A0A0H3ZY95</accession>
<name>A0A0H3ZY95_9GAMM</name>
<proteinExistence type="predicted"/>
<organism evidence="1">
    <name type="scientific">Enterovibrio sp. FF_113</name>
    <dbReference type="NCBI Taxonomy" id="1660266"/>
    <lineage>
        <taxon>Bacteria</taxon>
        <taxon>Pseudomonadati</taxon>
        <taxon>Pseudomonadota</taxon>
        <taxon>Gammaproteobacteria</taxon>
        <taxon>Vibrionales</taxon>
        <taxon>Vibrionaceae</taxon>
        <taxon>Enterovibrio</taxon>
    </lineage>
</organism>
<dbReference type="EMBL" id="KP795616">
    <property type="protein sequence ID" value="AKN38834.1"/>
    <property type="molecule type" value="Genomic_DNA"/>
</dbReference>
<dbReference type="AlphaFoldDB" id="A0A0H3ZY95"/>